<protein>
    <submittedName>
        <fullName evidence="3">Uncharacterized protein</fullName>
    </submittedName>
</protein>
<evidence type="ECO:0000256" key="1">
    <source>
        <dbReference type="SAM" id="MobiDB-lite"/>
    </source>
</evidence>
<sequence>MIFFKTTVTITTVIAFASAWSTQFPQFFHSLQPPPPPPTPFVPFYQQAQQQLLLSRYRPNQHQFHQPLLSWYQSPPTVSTMLPLRVLPPQDADHHQHHHHHHHHVIYYFSVEPDRVAGRNIRLDSRRPSCDGHHQPVEVPGFPPEYLPPSPPQVPQIPQIPPPTTTQPPCDDDDTVIVDNVDYYPFGKKPIVVASESVVLNRTQLPNQSPPRNVSNFILSNYLLPPNK</sequence>
<proteinExistence type="predicted"/>
<feature type="region of interest" description="Disordered" evidence="1">
    <location>
        <begin position="124"/>
        <end position="143"/>
    </location>
</feature>
<name>A0A5E4MXR3_9HEMI</name>
<accession>A0A5E4MXR3</accession>
<dbReference type="EMBL" id="CABPRJ010000988">
    <property type="protein sequence ID" value="VVC34233.1"/>
    <property type="molecule type" value="Genomic_DNA"/>
</dbReference>
<feature type="chain" id="PRO_5023031661" evidence="2">
    <location>
        <begin position="20"/>
        <end position="228"/>
    </location>
</feature>
<dbReference type="Proteomes" id="UP000325440">
    <property type="component" value="Unassembled WGS sequence"/>
</dbReference>
<evidence type="ECO:0000256" key="2">
    <source>
        <dbReference type="SAM" id="SignalP"/>
    </source>
</evidence>
<keyword evidence="2" id="KW-0732">Signal</keyword>
<evidence type="ECO:0000313" key="3">
    <source>
        <dbReference type="EMBL" id="VVC34233.1"/>
    </source>
</evidence>
<evidence type="ECO:0000313" key="4">
    <source>
        <dbReference type="Proteomes" id="UP000325440"/>
    </source>
</evidence>
<organism evidence="3 4">
    <name type="scientific">Cinara cedri</name>
    <dbReference type="NCBI Taxonomy" id="506608"/>
    <lineage>
        <taxon>Eukaryota</taxon>
        <taxon>Metazoa</taxon>
        <taxon>Ecdysozoa</taxon>
        <taxon>Arthropoda</taxon>
        <taxon>Hexapoda</taxon>
        <taxon>Insecta</taxon>
        <taxon>Pterygota</taxon>
        <taxon>Neoptera</taxon>
        <taxon>Paraneoptera</taxon>
        <taxon>Hemiptera</taxon>
        <taxon>Sternorrhyncha</taxon>
        <taxon>Aphidomorpha</taxon>
        <taxon>Aphidoidea</taxon>
        <taxon>Aphididae</taxon>
        <taxon>Lachninae</taxon>
        <taxon>Cinara</taxon>
    </lineage>
</organism>
<dbReference type="OrthoDB" id="6620622at2759"/>
<feature type="compositionally biased region" description="Basic and acidic residues" evidence="1">
    <location>
        <begin position="124"/>
        <end position="136"/>
    </location>
</feature>
<reference evidence="3 4" key="1">
    <citation type="submission" date="2019-08" db="EMBL/GenBank/DDBJ databases">
        <authorList>
            <person name="Alioto T."/>
            <person name="Alioto T."/>
            <person name="Gomez Garrido J."/>
        </authorList>
    </citation>
    <scope>NUCLEOTIDE SEQUENCE [LARGE SCALE GENOMIC DNA]</scope>
</reference>
<gene>
    <name evidence="3" type="ORF">CINCED_3A012358</name>
</gene>
<dbReference type="AlphaFoldDB" id="A0A5E4MXR3"/>
<keyword evidence="4" id="KW-1185">Reference proteome</keyword>
<feature type="signal peptide" evidence="2">
    <location>
        <begin position="1"/>
        <end position="19"/>
    </location>
</feature>